<sequence length="185" mass="21015">MEELDIIEKRIENLTNILGEPIENNKSENLTDSVLSTATMLLSTSTDRENVGAAFKRTSELEKILDPEFLEEKEDVKAKEMYINTIANDLASNCEMLEKIKALEPTLGAEYFSNIPNVSNQLKRMNDSTSEHKQANDLIEESLIIAMQRYSEIQAGIKESLKAMSDRLDSIEERIEQAKKRDDDV</sequence>
<organism evidence="1">
    <name type="scientific">Corethrella appendiculata</name>
    <dbReference type="NCBI Taxonomy" id="1370023"/>
    <lineage>
        <taxon>Eukaryota</taxon>
        <taxon>Metazoa</taxon>
        <taxon>Ecdysozoa</taxon>
        <taxon>Arthropoda</taxon>
        <taxon>Hexapoda</taxon>
        <taxon>Insecta</taxon>
        <taxon>Pterygota</taxon>
        <taxon>Neoptera</taxon>
        <taxon>Endopterygota</taxon>
        <taxon>Diptera</taxon>
        <taxon>Nematocera</taxon>
        <taxon>Culicoidea</taxon>
        <taxon>Chaoboridae</taxon>
        <taxon>Corethrella</taxon>
    </lineage>
</organism>
<reference evidence="1" key="1">
    <citation type="journal article" date="2014" name="Insect Biochem. Mol. Biol.">
        <title>An insight into the sialome of the frog biting fly, Corethrella appendiculata.</title>
        <authorList>
            <person name="Ribeiro J.M.C."/>
            <person name="Chagas A.C."/>
            <person name="Pham V.M."/>
            <person name="Lounibos L.P."/>
            <person name="Calvo E."/>
        </authorList>
    </citation>
    <scope>NUCLEOTIDE SEQUENCE</scope>
    <source>
        <tissue evidence="1">Salivary glands</tissue>
    </source>
</reference>
<dbReference type="PANTHER" id="PTHR28360:SF1">
    <property type="entry name" value="DYNACTIN SUBUNIT 3"/>
    <property type="match status" value="1"/>
</dbReference>
<dbReference type="Pfam" id="PF07426">
    <property type="entry name" value="Dynactin_p22"/>
    <property type="match status" value="1"/>
</dbReference>
<dbReference type="AlphaFoldDB" id="U5ER24"/>
<proteinExistence type="evidence at transcript level"/>
<protein>
    <submittedName>
        <fullName evidence="1">Putative lethal 2</fullName>
    </submittedName>
</protein>
<dbReference type="PANTHER" id="PTHR28360">
    <property type="entry name" value="DYNACTIN SUBUNIT 3"/>
    <property type="match status" value="1"/>
</dbReference>
<name>U5ER24_9DIPT</name>
<dbReference type="EMBL" id="GANO01003940">
    <property type="protein sequence ID" value="JAB55931.1"/>
    <property type="molecule type" value="mRNA"/>
</dbReference>
<dbReference type="GO" id="GO:0005869">
    <property type="term" value="C:dynactin complex"/>
    <property type="evidence" value="ECO:0007669"/>
    <property type="project" value="InterPro"/>
</dbReference>
<evidence type="ECO:0000313" key="1">
    <source>
        <dbReference type="EMBL" id="JAB55931.1"/>
    </source>
</evidence>
<dbReference type="InterPro" id="IPR009991">
    <property type="entry name" value="DCTN3"/>
</dbReference>
<accession>U5ER24</accession>
<dbReference type="GO" id="GO:0061640">
    <property type="term" value="P:cytoskeleton-dependent cytokinesis"/>
    <property type="evidence" value="ECO:0007669"/>
    <property type="project" value="InterPro"/>
</dbReference>